<keyword evidence="2" id="KW-0732">Signal</keyword>
<evidence type="ECO:0000259" key="6">
    <source>
        <dbReference type="Pfam" id="PF07940"/>
    </source>
</evidence>
<evidence type="ECO:0000313" key="8">
    <source>
        <dbReference type="Proteomes" id="UP001209730"/>
    </source>
</evidence>
<evidence type="ECO:0000256" key="1">
    <source>
        <dbReference type="ARBA" id="ARBA00004418"/>
    </source>
</evidence>
<evidence type="ECO:0000313" key="7">
    <source>
        <dbReference type="EMBL" id="MCX2802504.1"/>
    </source>
</evidence>
<evidence type="ECO:0000256" key="2">
    <source>
        <dbReference type="ARBA" id="ARBA00022729"/>
    </source>
</evidence>
<dbReference type="Pfam" id="PF07940">
    <property type="entry name" value="Hepar_II_III_C"/>
    <property type="match status" value="1"/>
</dbReference>
<evidence type="ECO:0000259" key="5">
    <source>
        <dbReference type="Pfam" id="PF05426"/>
    </source>
</evidence>
<dbReference type="AlphaFoldDB" id="A0AB35I071"/>
<dbReference type="EMBL" id="JAPHQB010000019">
    <property type="protein sequence ID" value="MCX2802504.1"/>
    <property type="molecule type" value="Genomic_DNA"/>
</dbReference>
<dbReference type="GO" id="GO:0042597">
    <property type="term" value="C:periplasmic space"/>
    <property type="evidence" value="ECO:0007669"/>
    <property type="project" value="UniProtKB-SubCell"/>
</dbReference>
<keyword evidence="3" id="KW-0574">Periplasm</keyword>
<evidence type="ECO:0000256" key="4">
    <source>
        <dbReference type="ARBA" id="ARBA00023239"/>
    </source>
</evidence>
<sequence length="753" mass="83628">MTLGKSTVHTPKTFALSALTAGIAGAFCLVAMTWSPLAASATSPNLVINAADVDAMQGAVSQPGRFRTAFLAVKADVDAFLTEPFSVPLPTDAGGGYSHEQHKKNYRLMYDAGVLYQITGERRYADRVRDMLLAYAKMYPDLPLHPKRRPGAKNPGKLFWQSLNEAVWLVYTIQAYDLIRPSLSKEDARKIENGVLRPVARFLSEESPATFNKVHNHGTWLTAAVGMTGYVLDEPEWVEKALLGLDKSGKGGFLRQLAELFSPDGYYTEGPYYQRYALMPFVTFAKAIDNNQPERDIFGYRDRILLKAVDSTIQLSYNGRFFPINDAIKNKGIDTPELVLGVAISYGKTGDARLLDIARRQGETLLTGDGLKVAQDLDANKQTAYPFTSRVFRDGAKGDQGALVVLRQQAPDDQALVFKPTAQGMGHGHFDKLSWQFYDSGAEVVTDYGAARFLNVEAKNGGRYLPENESYAKQTIAHNTLVIDERSHFDGNLKIANQKHPELLFFHAGDNVKISSAAIDSAYPGVTLKRTMALVQTPDHQKSFAIDLFDVQADRKHQLDLPLHYNGQLIDTNFNLYAYTEKISALGSKNGYQHLWLRGRGEPEQGLAQITWLNDNGRFYTYSSLVDGDIEILFTELGANDPNFNLRSEKAFLTRRANARAHTFVGVLEPHGEYDPAREFTAQSESQIVGITHKREGTLQLLSIALKDGSTQLLAFNDAAGITDKSVSHFDFDGNQYTFRGRAELFSISDREN</sequence>
<evidence type="ECO:0000256" key="3">
    <source>
        <dbReference type="ARBA" id="ARBA00022764"/>
    </source>
</evidence>
<name>A0AB35I071_MICTH</name>
<comment type="caution">
    <text evidence="7">The sequence shown here is derived from an EMBL/GenBank/DDBJ whole genome shotgun (WGS) entry which is preliminary data.</text>
</comment>
<proteinExistence type="predicted"/>
<feature type="domain" description="Alginate lyase" evidence="5">
    <location>
        <begin position="87"/>
        <end position="316"/>
    </location>
</feature>
<dbReference type="InterPro" id="IPR008929">
    <property type="entry name" value="Chondroitin_lyas"/>
</dbReference>
<dbReference type="InterPro" id="IPR012480">
    <property type="entry name" value="Hepar_II_III_C"/>
</dbReference>
<dbReference type="InterPro" id="IPR008397">
    <property type="entry name" value="Alginate_lyase_dom"/>
</dbReference>
<keyword evidence="4" id="KW-0456">Lyase</keyword>
<dbReference type="Gene3D" id="2.70.98.70">
    <property type="match status" value="1"/>
</dbReference>
<dbReference type="PANTHER" id="PTHR39210:SF1">
    <property type="entry name" value="HEPARIN-SULFATE LYASE"/>
    <property type="match status" value="1"/>
</dbReference>
<dbReference type="PANTHER" id="PTHR39210">
    <property type="entry name" value="HEPARIN-SULFATE LYASE"/>
    <property type="match status" value="1"/>
</dbReference>
<organism evidence="7 8">
    <name type="scientific">Microbulbifer thermotolerans</name>
    <dbReference type="NCBI Taxonomy" id="252514"/>
    <lineage>
        <taxon>Bacteria</taxon>
        <taxon>Pseudomonadati</taxon>
        <taxon>Pseudomonadota</taxon>
        <taxon>Gammaproteobacteria</taxon>
        <taxon>Cellvibrionales</taxon>
        <taxon>Microbulbiferaceae</taxon>
        <taxon>Microbulbifer</taxon>
    </lineage>
</organism>
<gene>
    <name evidence="7" type="ORF">OQJ68_11975</name>
</gene>
<accession>A0AB35I071</accession>
<dbReference type="Pfam" id="PF05426">
    <property type="entry name" value="Alginate_lyase"/>
    <property type="match status" value="1"/>
</dbReference>
<comment type="subcellular location">
    <subcellularLocation>
        <location evidence="1">Periplasm</location>
    </subcellularLocation>
</comment>
<reference evidence="7" key="1">
    <citation type="submission" date="2022-11" db="EMBL/GenBank/DDBJ databases">
        <title>Chitin-degrading and fungicidal potential of chitinolytic bacterial strains from marine environment of the Pacific Ocean regions.</title>
        <authorList>
            <person name="Pentekhina I."/>
            <person name="Nedashkovskaya O."/>
            <person name="Seitkalieva A."/>
            <person name="Podvolotskaya A."/>
            <person name="Tekutyeva L."/>
            <person name="Balabanova L."/>
        </authorList>
    </citation>
    <scope>NUCLEOTIDE SEQUENCE</scope>
    <source>
        <strain evidence="7">KMM 6838</strain>
    </source>
</reference>
<dbReference type="GO" id="GO:0016829">
    <property type="term" value="F:lyase activity"/>
    <property type="evidence" value="ECO:0007669"/>
    <property type="project" value="UniProtKB-KW"/>
</dbReference>
<dbReference type="RefSeq" id="WP_266066421.1">
    <property type="nucleotide sequence ID" value="NZ_JAPHQB010000019.1"/>
</dbReference>
<feature type="domain" description="Heparinase II/III-like C-terminal" evidence="6">
    <location>
        <begin position="394"/>
        <end position="651"/>
    </location>
</feature>
<dbReference type="Gene3D" id="1.50.10.100">
    <property type="entry name" value="Chondroitin AC/alginate lyase"/>
    <property type="match status" value="1"/>
</dbReference>
<protein>
    <submittedName>
        <fullName evidence="7">Heparinase II/III family protein</fullName>
    </submittedName>
</protein>
<dbReference type="SUPFAM" id="SSF48230">
    <property type="entry name" value="Chondroitin AC/alginate lyase"/>
    <property type="match status" value="1"/>
</dbReference>
<dbReference type="Proteomes" id="UP001209730">
    <property type="component" value="Unassembled WGS sequence"/>
</dbReference>